<reference evidence="2 3" key="1">
    <citation type="submission" date="2015-02" db="EMBL/GenBank/DDBJ databases">
        <title>Single cell genomics of a rare environmental alphaproteobacterium provides unique insights into Rickettsiaceae evolution.</title>
        <authorList>
            <person name="Martijn J."/>
            <person name="Schulz F."/>
            <person name="Zaremba-Niedzwiedzka K."/>
            <person name="Viklund J."/>
            <person name="Stepanauskas R."/>
            <person name="Andersson S.G.E."/>
            <person name="Horn M."/>
            <person name="Guy L."/>
            <person name="Ettema T.J.G."/>
        </authorList>
    </citation>
    <scope>NUCLEOTIDE SEQUENCE [LARGE SCALE GENOMIC DNA]</scope>
    <source>
        <strain evidence="2 3">SCGC AAA041-L04</strain>
    </source>
</reference>
<proteinExistence type="predicted"/>
<dbReference type="EMBL" id="JYHA01000147">
    <property type="protein sequence ID" value="KKB96039.1"/>
    <property type="molecule type" value="Genomic_DNA"/>
</dbReference>
<dbReference type="PROSITE" id="PS00409">
    <property type="entry name" value="PROKAR_NTER_METHYL"/>
    <property type="match status" value="1"/>
</dbReference>
<organism evidence="2 3">
    <name type="scientific">Candidatus Arcanibacter lacustris</name>
    <dbReference type="NCBI Taxonomy" id="1607817"/>
    <lineage>
        <taxon>Bacteria</taxon>
        <taxon>Pseudomonadati</taxon>
        <taxon>Pseudomonadota</taxon>
        <taxon>Alphaproteobacteria</taxon>
        <taxon>Rickettsiales</taxon>
        <taxon>Candidatus Arcanibacter</taxon>
    </lineage>
</organism>
<keyword evidence="1" id="KW-0812">Transmembrane</keyword>
<dbReference type="AlphaFoldDB" id="A0A0F5MN89"/>
<keyword evidence="1" id="KW-1133">Transmembrane helix</keyword>
<keyword evidence="1" id="KW-0472">Membrane</keyword>
<keyword evidence="3" id="KW-1185">Reference proteome</keyword>
<protein>
    <recommendedName>
        <fullName evidence="4">Type II secretion system protein G</fullName>
    </recommendedName>
</protein>
<evidence type="ECO:0008006" key="4">
    <source>
        <dbReference type="Google" id="ProtNLM"/>
    </source>
</evidence>
<name>A0A0F5MN89_9RICK</name>
<gene>
    <name evidence="2" type="ORF">SZ25_00887</name>
</gene>
<evidence type="ECO:0000313" key="2">
    <source>
        <dbReference type="EMBL" id="KKB96039.1"/>
    </source>
</evidence>
<dbReference type="Pfam" id="PF07963">
    <property type="entry name" value="N_methyl"/>
    <property type="match status" value="1"/>
</dbReference>
<dbReference type="InterPro" id="IPR045584">
    <property type="entry name" value="Pilin-like"/>
</dbReference>
<accession>A0A0F5MN89</accession>
<dbReference type="InterPro" id="IPR012902">
    <property type="entry name" value="N_methyl_site"/>
</dbReference>
<dbReference type="NCBIfam" id="TIGR02532">
    <property type="entry name" value="IV_pilin_GFxxxE"/>
    <property type="match status" value="1"/>
</dbReference>
<dbReference type="SUPFAM" id="SSF54523">
    <property type="entry name" value="Pili subunits"/>
    <property type="match status" value="1"/>
</dbReference>
<dbReference type="Gene3D" id="3.30.700.10">
    <property type="entry name" value="Glycoprotein, Type 4 Pilin"/>
    <property type="match status" value="1"/>
</dbReference>
<evidence type="ECO:0000256" key="1">
    <source>
        <dbReference type="SAM" id="Phobius"/>
    </source>
</evidence>
<evidence type="ECO:0000313" key="3">
    <source>
        <dbReference type="Proteomes" id="UP000033358"/>
    </source>
</evidence>
<sequence length="142" mass="15431">MAYTPNLNFKQKGFTLIEISIVMVIIGLIIGGIITGKEMIYGAKARSIVSQITQYNVAVATFLSKYNAYPGDMMNASSFIVNAANGNGDGLISCVTSNSTPNNIVNQGQGMLYYYGSSCPGTSYTTFYREVSSFFHIYNIPI</sequence>
<dbReference type="PATRIC" id="fig|1607817.3.peg.886"/>
<dbReference type="Proteomes" id="UP000033358">
    <property type="component" value="Unassembled WGS sequence"/>
</dbReference>
<comment type="caution">
    <text evidence="2">The sequence shown here is derived from an EMBL/GenBank/DDBJ whole genome shotgun (WGS) entry which is preliminary data.</text>
</comment>
<feature type="transmembrane region" description="Helical" evidence="1">
    <location>
        <begin position="14"/>
        <end position="36"/>
    </location>
</feature>